<name>A0ABY4PAS5_9LACO</name>
<feature type="transmembrane region" description="Helical" evidence="7">
    <location>
        <begin position="203"/>
        <end position="227"/>
    </location>
</feature>
<feature type="transmembrane region" description="Helical" evidence="7">
    <location>
        <begin position="159"/>
        <end position="183"/>
    </location>
</feature>
<reference evidence="8" key="1">
    <citation type="journal article" date="2022" name="Int. J. Syst. Evol. Microbiol.">
        <title>Apilactobacillus apisilvae sp. nov., Nicolia spurrieriana gen. nov. sp. nov., Bombilactobacillus folatiphilus sp. nov. and Bombilactobacillus thymidiniphilus sp. nov., four new lactic acid bacterial isolates from stingless bees Tetragonula carbonaria and Austroplebeia australis.</title>
        <authorList>
            <person name="Oliphant S.A."/>
            <person name="Watson-Haigh N.S."/>
            <person name="Sumby K.M."/>
            <person name="Gardner J."/>
            <person name="Groom S."/>
            <person name="Jiranek V."/>
        </authorList>
    </citation>
    <scope>NUCLEOTIDE SEQUENCE</scope>
    <source>
        <strain evidence="8">SG4_D2</strain>
    </source>
</reference>
<keyword evidence="4 7" id="KW-0812">Transmembrane</keyword>
<evidence type="ECO:0000256" key="2">
    <source>
        <dbReference type="ARBA" id="ARBA00022448"/>
    </source>
</evidence>
<accession>A0ABY4PAS5</accession>
<dbReference type="PANTHER" id="PTHR42770">
    <property type="entry name" value="AMINO ACID TRANSPORTER-RELATED"/>
    <property type="match status" value="1"/>
</dbReference>
<dbReference type="Gene3D" id="1.20.1740.10">
    <property type="entry name" value="Amino acid/polyamine transporter I"/>
    <property type="match status" value="1"/>
</dbReference>
<evidence type="ECO:0000256" key="1">
    <source>
        <dbReference type="ARBA" id="ARBA00004651"/>
    </source>
</evidence>
<keyword evidence="3" id="KW-1003">Cell membrane</keyword>
<protein>
    <submittedName>
        <fullName evidence="8">Amino acid permease</fullName>
    </submittedName>
</protein>
<comment type="subcellular location">
    <subcellularLocation>
        <location evidence="1">Cell membrane</location>
        <topology evidence="1">Multi-pass membrane protein</topology>
    </subcellularLocation>
</comment>
<evidence type="ECO:0000313" key="9">
    <source>
        <dbReference type="Proteomes" id="UP000831495"/>
    </source>
</evidence>
<dbReference type="PANTHER" id="PTHR42770:SF15">
    <property type="entry name" value="GLUTAMATE_GAMMA-AMINOBUTYRATE ANTIPORTER-RELATED"/>
    <property type="match status" value="1"/>
</dbReference>
<dbReference type="Proteomes" id="UP000831495">
    <property type="component" value="Chromosome"/>
</dbReference>
<feature type="transmembrane region" description="Helical" evidence="7">
    <location>
        <begin position="86"/>
        <end position="119"/>
    </location>
</feature>
<dbReference type="Pfam" id="PF13520">
    <property type="entry name" value="AA_permease_2"/>
    <property type="match status" value="1"/>
</dbReference>
<feature type="transmembrane region" description="Helical" evidence="7">
    <location>
        <begin position="131"/>
        <end position="147"/>
    </location>
</feature>
<evidence type="ECO:0000256" key="4">
    <source>
        <dbReference type="ARBA" id="ARBA00022692"/>
    </source>
</evidence>
<dbReference type="PIRSF" id="PIRSF006060">
    <property type="entry name" value="AA_transporter"/>
    <property type="match status" value="1"/>
</dbReference>
<evidence type="ECO:0000256" key="7">
    <source>
        <dbReference type="SAM" id="Phobius"/>
    </source>
</evidence>
<feature type="transmembrane region" description="Helical" evidence="7">
    <location>
        <begin position="12"/>
        <end position="33"/>
    </location>
</feature>
<keyword evidence="6 7" id="KW-0472">Membrane</keyword>
<dbReference type="RefSeq" id="WP_249515114.1">
    <property type="nucleotide sequence ID" value="NZ_CP093366.1"/>
</dbReference>
<gene>
    <name evidence="8" type="ORF">MOO45_00700</name>
</gene>
<evidence type="ECO:0000313" key="8">
    <source>
        <dbReference type="EMBL" id="UQS82850.1"/>
    </source>
</evidence>
<feature type="transmembrane region" description="Helical" evidence="7">
    <location>
        <begin position="292"/>
        <end position="313"/>
    </location>
</feature>
<keyword evidence="9" id="KW-1185">Reference proteome</keyword>
<feature type="transmembrane region" description="Helical" evidence="7">
    <location>
        <begin position="345"/>
        <end position="363"/>
    </location>
</feature>
<dbReference type="EMBL" id="CP093366">
    <property type="protein sequence ID" value="UQS82850.1"/>
    <property type="molecule type" value="Genomic_DNA"/>
</dbReference>
<feature type="transmembrane region" description="Helical" evidence="7">
    <location>
        <begin position="414"/>
        <end position="435"/>
    </location>
</feature>
<sequence>MDDLDPDRKKFISWPVVALMDFVTVIGFDDIIYNFQNQGLAVVTTWILMLFVFVVPYEMIVGHLGSVFSHDGGGMTSWVRHTSGDLWGYICAWTYWVSGLPYIVDVANSMVISFGWLIYGNNSLSNKMSNAMFALLTAVIFTIFIFLEHRFKNSLQVFSVIGGGAMFIMTVLYVIMTFVYLGHGGAPHTQPFTWKSFVPHVDMKYLGSFALIIFAMNGSEFAAPYVTEMKDGKHDFPKAMWMLAIMTGFLTVLGSFSLGIFFNAHHLPNDLKMNGSYYAFQKMGSEFGLGNFFLYAFAITQAIYMMAQLAVLLDAGTRMFLSDTAKKYLPKSLTKLDNRGLPVNGYWLTTGICTFIMVASATLPNMNSIFNQLLNLNGIVSPYTTCFLFSSFILVRLHDKQYPSDFVYIKNNKLAVAVGIWCFAITFLFATLGIWPVDEKPGTSTFYHVLALNIIEPLVMIVIGAILPMIAHHQQQKELD</sequence>
<proteinExistence type="predicted"/>
<evidence type="ECO:0000256" key="6">
    <source>
        <dbReference type="ARBA" id="ARBA00023136"/>
    </source>
</evidence>
<evidence type="ECO:0000256" key="5">
    <source>
        <dbReference type="ARBA" id="ARBA00022989"/>
    </source>
</evidence>
<feature type="transmembrane region" description="Helical" evidence="7">
    <location>
        <begin position="447"/>
        <end position="471"/>
    </location>
</feature>
<feature type="transmembrane region" description="Helical" evidence="7">
    <location>
        <begin position="375"/>
        <end position="394"/>
    </location>
</feature>
<dbReference type="InterPro" id="IPR002293">
    <property type="entry name" value="AA/rel_permease1"/>
</dbReference>
<evidence type="ECO:0000256" key="3">
    <source>
        <dbReference type="ARBA" id="ARBA00022475"/>
    </source>
</evidence>
<dbReference type="InterPro" id="IPR050367">
    <property type="entry name" value="APC_superfamily"/>
</dbReference>
<keyword evidence="5 7" id="KW-1133">Transmembrane helix</keyword>
<feature type="transmembrane region" description="Helical" evidence="7">
    <location>
        <begin position="239"/>
        <end position="262"/>
    </location>
</feature>
<keyword evidence="2" id="KW-0813">Transport</keyword>
<feature type="transmembrane region" description="Helical" evidence="7">
    <location>
        <begin position="39"/>
        <end position="65"/>
    </location>
</feature>
<organism evidence="8 9">
    <name type="scientific">Bombilactobacillus folatiphilus</name>
    <dbReference type="NCBI Taxonomy" id="2923362"/>
    <lineage>
        <taxon>Bacteria</taxon>
        <taxon>Bacillati</taxon>
        <taxon>Bacillota</taxon>
        <taxon>Bacilli</taxon>
        <taxon>Lactobacillales</taxon>
        <taxon>Lactobacillaceae</taxon>
        <taxon>Bombilactobacillus</taxon>
    </lineage>
</organism>